<protein>
    <recommendedName>
        <fullName evidence="3">Methyltransferase domain-containing protein</fullName>
    </recommendedName>
</protein>
<dbReference type="GO" id="GO:0008168">
    <property type="term" value="F:methyltransferase activity"/>
    <property type="evidence" value="ECO:0007669"/>
    <property type="project" value="UniProtKB-KW"/>
</dbReference>
<dbReference type="AlphaFoldDB" id="G2XVP1"/>
<dbReference type="SUPFAM" id="SSF53335">
    <property type="entry name" value="S-adenosyl-L-methionine-dependent methyltransferases"/>
    <property type="match status" value="1"/>
</dbReference>
<dbReference type="PANTHER" id="PTHR43861:SF1">
    <property type="entry name" value="TRANS-ACONITATE 2-METHYLTRANSFERASE"/>
    <property type="match status" value="1"/>
</dbReference>
<evidence type="ECO:0000256" key="1">
    <source>
        <dbReference type="ARBA" id="ARBA00022603"/>
    </source>
</evidence>
<dbReference type="OrthoDB" id="3647at2759"/>
<dbReference type="Pfam" id="PF13649">
    <property type="entry name" value="Methyltransf_25"/>
    <property type="match status" value="1"/>
</dbReference>
<evidence type="ECO:0000256" key="2">
    <source>
        <dbReference type="ARBA" id="ARBA00022679"/>
    </source>
</evidence>
<dbReference type="EMBL" id="FQ790271">
    <property type="protein sequence ID" value="CCD44561.1"/>
    <property type="molecule type" value="Genomic_DNA"/>
</dbReference>
<dbReference type="HOGENOM" id="CLU_049749_3_1_1"/>
<keyword evidence="2" id="KW-0808">Transferase</keyword>
<dbReference type="Gene3D" id="3.40.50.150">
    <property type="entry name" value="Vaccinia Virus protein VP39"/>
    <property type="match status" value="1"/>
</dbReference>
<dbReference type="InterPro" id="IPR041698">
    <property type="entry name" value="Methyltransf_25"/>
</dbReference>
<dbReference type="STRING" id="999810.G2XVP1"/>
<evidence type="ECO:0000313" key="5">
    <source>
        <dbReference type="Proteomes" id="UP000008177"/>
    </source>
</evidence>
<feature type="domain" description="Methyltransferase" evidence="3">
    <location>
        <begin position="41"/>
        <end position="146"/>
    </location>
</feature>
<accession>G2XVP1</accession>
<dbReference type="GO" id="GO:0032259">
    <property type="term" value="P:methylation"/>
    <property type="evidence" value="ECO:0007669"/>
    <property type="project" value="UniProtKB-KW"/>
</dbReference>
<organism evidence="4 5">
    <name type="scientific">Botryotinia fuckeliana (strain T4)</name>
    <name type="common">Noble rot fungus</name>
    <name type="synonym">Botrytis cinerea</name>
    <dbReference type="NCBI Taxonomy" id="999810"/>
    <lineage>
        <taxon>Eukaryota</taxon>
        <taxon>Fungi</taxon>
        <taxon>Dikarya</taxon>
        <taxon>Ascomycota</taxon>
        <taxon>Pezizomycotina</taxon>
        <taxon>Leotiomycetes</taxon>
        <taxon>Helotiales</taxon>
        <taxon>Sclerotiniaceae</taxon>
        <taxon>Botrytis</taxon>
    </lineage>
</organism>
<dbReference type="InParanoid" id="G2XVP1"/>
<evidence type="ECO:0000259" key="3">
    <source>
        <dbReference type="Pfam" id="PF13649"/>
    </source>
</evidence>
<dbReference type="PANTHER" id="PTHR43861">
    <property type="entry name" value="TRANS-ACONITATE 2-METHYLTRANSFERASE-RELATED"/>
    <property type="match status" value="1"/>
</dbReference>
<keyword evidence="1" id="KW-0489">Methyltransferase</keyword>
<evidence type="ECO:0000313" key="4">
    <source>
        <dbReference type="EMBL" id="CCD44561.1"/>
    </source>
</evidence>
<reference evidence="5" key="1">
    <citation type="journal article" date="2011" name="PLoS Genet.">
        <title>Genomic analysis of the necrotrophic fungal pathogens Sclerotinia sclerotiorum and Botrytis cinerea.</title>
        <authorList>
            <person name="Amselem J."/>
            <person name="Cuomo C.A."/>
            <person name="van Kan J.A."/>
            <person name="Viaud M."/>
            <person name="Benito E.P."/>
            <person name="Couloux A."/>
            <person name="Coutinho P.M."/>
            <person name="de Vries R.P."/>
            <person name="Dyer P.S."/>
            <person name="Fillinger S."/>
            <person name="Fournier E."/>
            <person name="Gout L."/>
            <person name="Hahn M."/>
            <person name="Kohn L."/>
            <person name="Lapalu N."/>
            <person name="Plummer K.M."/>
            <person name="Pradier J.M."/>
            <person name="Quevillon E."/>
            <person name="Sharon A."/>
            <person name="Simon A."/>
            <person name="ten Have A."/>
            <person name="Tudzynski B."/>
            <person name="Tudzynski P."/>
            <person name="Wincker P."/>
            <person name="Andrew M."/>
            <person name="Anthouard V."/>
            <person name="Beever R.E."/>
            <person name="Beffa R."/>
            <person name="Benoit I."/>
            <person name="Bouzid O."/>
            <person name="Brault B."/>
            <person name="Chen Z."/>
            <person name="Choquer M."/>
            <person name="Collemare J."/>
            <person name="Cotton P."/>
            <person name="Danchin E.G."/>
            <person name="Da Silva C."/>
            <person name="Gautier A."/>
            <person name="Giraud C."/>
            <person name="Giraud T."/>
            <person name="Gonzalez C."/>
            <person name="Grossetete S."/>
            <person name="Guldener U."/>
            <person name="Henrissat B."/>
            <person name="Howlett B.J."/>
            <person name="Kodira C."/>
            <person name="Kretschmer M."/>
            <person name="Lappartient A."/>
            <person name="Leroch M."/>
            <person name="Levis C."/>
            <person name="Mauceli E."/>
            <person name="Neuveglise C."/>
            <person name="Oeser B."/>
            <person name="Pearson M."/>
            <person name="Poulain J."/>
            <person name="Poussereau N."/>
            <person name="Quesneville H."/>
            <person name="Rascle C."/>
            <person name="Schumacher J."/>
            <person name="Segurens B."/>
            <person name="Sexton A."/>
            <person name="Silva E."/>
            <person name="Sirven C."/>
            <person name="Soanes D.M."/>
            <person name="Talbot N.J."/>
            <person name="Templeton M."/>
            <person name="Yandava C."/>
            <person name="Yarden O."/>
            <person name="Zeng Q."/>
            <person name="Rollins J.A."/>
            <person name="Lebrun M.H."/>
            <person name="Dickman M."/>
        </authorList>
    </citation>
    <scope>NUCLEOTIDE SEQUENCE [LARGE SCALE GENOMIC DNA]</scope>
    <source>
        <strain evidence="5">T4</strain>
    </source>
</reference>
<sequence>MSTQYDAIGANYDILSDLPTQQLTHSAMIERLGPIVQSRRILELACGTGFYTLAMLNMGASHVTAVDISSVMVSAAQSKIPDEMKEHVTFCTANCAQLSMWNEDQLRGQEGTFDIVVAAWLLNYAETQEEMQKMFENIRFALKPGGVMIALTVNASIIDSFQPSDSPNHREVHLGLVYDCIGVVEGGYKMLLSSVQTGEKNIKFEWYFLREEVYHQAAAEAGMGPLEWNVVLPDEQHLQIQVGKASSLSRGLFWLTNGLEGLNDWQPYLDRPINAICVSRKPEVELQEQCSTDISSGSELLVKTE</sequence>
<dbReference type="Proteomes" id="UP000008177">
    <property type="component" value="Unplaced contigs"/>
</dbReference>
<gene>
    <name evidence="4" type="ORF">BofuT4_P054620.1</name>
</gene>
<dbReference type="CDD" id="cd02440">
    <property type="entry name" value="AdoMet_MTases"/>
    <property type="match status" value="1"/>
</dbReference>
<name>G2XVP1_BOTF4</name>
<dbReference type="InterPro" id="IPR029063">
    <property type="entry name" value="SAM-dependent_MTases_sf"/>
</dbReference>
<proteinExistence type="predicted"/>